<dbReference type="PANTHER" id="PTHR43280:SF28">
    <property type="entry name" value="HTH-TYPE TRANSCRIPTIONAL ACTIVATOR RHAS"/>
    <property type="match status" value="1"/>
</dbReference>
<dbReference type="InterPro" id="IPR033479">
    <property type="entry name" value="dCache_1"/>
</dbReference>
<dbReference type="InterPro" id="IPR018060">
    <property type="entry name" value="HTH_AraC"/>
</dbReference>
<keyword evidence="2" id="KW-1003">Cell membrane</keyword>
<name>A0A494XY05_9BACL</name>
<proteinExistence type="predicted"/>
<evidence type="ECO:0000256" key="5">
    <source>
        <dbReference type="ARBA" id="ARBA00023015"/>
    </source>
</evidence>
<dbReference type="Gene3D" id="3.30.450.20">
    <property type="entry name" value="PAS domain"/>
    <property type="match status" value="1"/>
</dbReference>
<evidence type="ECO:0000256" key="4">
    <source>
        <dbReference type="ARBA" id="ARBA00022989"/>
    </source>
</evidence>
<dbReference type="AlphaFoldDB" id="A0A494XY05"/>
<keyword evidence="6" id="KW-0238">DNA-binding</keyword>
<dbReference type="Pfam" id="PF12833">
    <property type="entry name" value="HTH_18"/>
    <property type="match status" value="1"/>
</dbReference>
<dbReference type="Pfam" id="PF02743">
    <property type="entry name" value="dCache_1"/>
    <property type="match status" value="1"/>
</dbReference>
<dbReference type="SUPFAM" id="SSF46689">
    <property type="entry name" value="Homeodomain-like"/>
    <property type="match status" value="1"/>
</dbReference>
<dbReference type="GO" id="GO:0003700">
    <property type="term" value="F:DNA-binding transcription factor activity"/>
    <property type="evidence" value="ECO:0007669"/>
    <property type="project" value="InterPro"/>
</dbReference>
<protein>
    <submittedName>
        <fullName evidence="11">AraC family transcriptional regulator</fullName>
    </submittedName>
</protein>
<sequence length="780" mass="90613">MNLLRTVLAKKYFLRIFLWITFIILLIVSSFSALIYFNVERNVFKSEYKNSQKVLTQMKFNIDYLNAMIRNLTLSTYSNNDVKALMYLNDEETYEHLNVINKLNATIVGNNPFIKSIYIYNNHKKIYYSTYGDLYHKDDELVRTLKAYKTIPSLKAIVRRMEPEDRSKSESDSVLTYVMYETTDNENNMDGAIILNIKLDWLVDNIRTINQVDTSTHSELYILDDENRFIETDPTHSISDKPFARSLEESYEQSIAKTGTDKSGYFIKSKDGEKYTVSYIHLDNTGWTLLEAKPYNVAYANLKQLLDTIVLITIAIFAGAILITVSVSRGIYSPVRKLMEQTSSGLPANDSPRSGKRDEFSYLTEVYQRSRERLYEYDREATNNTAIMKLYFLRKLLLNSHSLNEDEFQEIVLGLNTELDKNKPFLIGVLRIDEYERFLQSKSMAERELLRFAVSNVTTELLSKSFVAQAVDMKDDSFTLLLNVGDRPEEEESLVGLLQEAQAYIQKHYQLSFTVAIGQKVHSYKEITEQYNETFANSSYRFVFGRQSIITPARIAEQRGAELEQVLEAESKFIDSVRRGDKAKADERLNGLIQRVGKLEYGEIRLVNMQIVHHLKKAVQELNQMRKEPITIHNKRMDRQLYEEETIEEFKRQLSDIVSSISSEGQEYGAKGNLVVVDTIQEIIESNYFDSSLGATVLSEMLRLSPYKLSKIAKEYFGMSIPEYINQYRLNKAVEWMENSKLSIQEIMRRVGVENESYFYKLFKAKFGMTPREYMARQTR</sequence>
<dbReference type="SMART" id="SM00342">
    <property type="entry name" value="HTH_ARAC"/>
    <property type="match status" value="1"/>
</dbReference>
<evidence type="ECO:0000256" key="2">
    <source>
        <dbReference type="ARBA" id="ARBA00022475"/>
    </source>
</evidence>
<feature type="transmembrane region" description="Helical" evidence="9">
    <location>
        <begin position="309"/>
        <end position="332"/>
    </location>
</feature>
<dbReference type="CDD" id="cd18774">
    <property type="entry name" value="PDC2_HK_sensor"/>
    <property type="match status" value="1"/>
</dbReference>
<keyword evidence="7 9" id="KW-0472">Membrane</keyword>
<dbReference type="PROSITE" id="PS01124">
    <property type="entry name" value="HTH_ARAC_FAMILY_2"/>
    <property type="match status" value="1"/>
</dbReference>
<dbReference type="OrthoDB" id="2650757at2"/>
<evidence type="ECO:0000256" key="1">
    <source>
        <dbReference type="ARBA" id="ARBA00004651"/>
    </source>
</evidence>
<dbReference type="InterPro" id="IPR009057">
    <property type="entry name" value="Homeodomain-like_sf"/>
</dbReference>
<accession>A0A494XY05</accession>
<dbReference type="GO" id="GO:0043565">
    <property type="term" value="F:sequence-specific DNA binding"/>
    <property type="evidence" value="ECO:0007669"/>
    <property type="project" value="InterPro"/>
</dbReference>
<dbReference type="RefSeq" id="WP_120977743.1">
    <property type="nucleotide sequence ID" value="NZ_RBZM01000006.1"/>
</dbReference>
<keyword evidence="8" id="KW-0804">Transcription</keyword>
<dbReference type="EMBL" id="RBZM01000006">
    <property type="protein sequence ID" value="RKP52999.1"/>
    <property type="molecule type" value="Genomic_DNA"/>
</dbReference>
<dbReference type="GO" id="GO:0005886">
    <property type="term" value="C:plasma membrane"/>
    <property type="evidence" value="ECO:0007669"/>
    <property type="project" value="UniProtKB-SubCell"/>
</dbReference>
<keyword evidence="3 9" id="KW-0812">Transmembrane</keyword>
<dbReference type="PANTHER" id="PTHR43280">
    <property type="entry name" value="ARAC-FAMILY TRANSCRIPTIONAL REGULATOR"/>
    <property type="match status" value="1"/>
</dbReference>
<keyword evidence="12" id="KW-1185">Reference proteome</keyword>
<evidence type="ECO:0000256" key="7">
    <source>
        <dbReference type="ARBA" id="ARBA00023136"/>
    </source>
</evidence>
<feature type="transmembrane region" description="Helical" evidence="9">
    <location>
        <begin position="12"/>
        <end position="37"/>
    </location>
</feature>
<evidence type="ECO:0000256" key="6">
    <source>
        <dbReference type="ARBA" id="ARBA00023125"/>
    </source>
</evidence>
<dbReference type="Proteomes" id="UP000282076">
    <property type="component" value="Unassembled WGS sequence"/>
</dbReference>
<feature type="domain" description="HTH araC/xylS-type" evidence="10">
    <location>
        <begin position="678"/>
        <end position="777"/>
    </location>
</feature>
<reference evidence="11 12" key="1">
    <citation type="submission" date="2018-10" db="EMBL/GenBank/DDBJ databases">
        <title>Cohnella sp. M2MS4P-1, whole genome shotgun sequence.</title>
        <authorList>
            <person name="Tuo L."/>
        </authorList>
    </citation>
    <scope>NUCLEOTIDE SEQUENCE [LARGE SCALE GENOMIC DNA]</scope>
    <source>
        <strain evidence="11 12">M2MS4P-1</strain>
    </source>
</reference>
<keyword evidence="4 9" id="KW-1133">Transmembrane helix</keyword>
<evidence type="ECO:0000259" key="10">
    <source>
        <dbReference type="PROSITE" id="PS01124"/>
    </source>
</evidence>
<dbReference type="Gene3D" id="1.10.10.60">
    <property type="entry name" value="Homeodomain-like"/>
    <property type="match status" value="2"/>
</dbReference>
<comment type="subcellular location">
    <subcellularLocation>
        <location evidence="1">Cell membrane</location>
        <topology evidence="1">Multi-pass membrane protein</topology>
    </subcellularLocation>
</comment>
<gene>
    <name evidence="11" type="ORF">D7Z26_14755</name>
</gene>
<comment type="caution">
    <text evidence="11">The sequence shown here is derived from an EMBL/GenBank/DDBJ whole genome shotgun (WGS) entry which is preliminary data.</text>
</comment>
<keyword evidence="5" id="KW-0805">Transcription regulation</keyword>
<evidence type="ECO:0000256" key="8">
    <source>
        <dbReference type="ARBA" id="ARBA00023163"/>
    </source>
</evidence>
<organism evidence="11 12">
    <name type="scientific">Cohnella endophytica</name>
    <dbReference type="NCBI Taxonomy" id="2419778"/>
    <lineage>
        <taxon>Bacteria</taxon>
        <taxon>Bacillati</taxon>
        <taxon>Bacillota</taxon>
        <taxon>Bacilli</taxon>
        <taxon>Bacillales</taxon>
        <taxon>Paenibacillaceae</taxon>
        <taxon>Cohnella</taxon>
    </lineage>
</organism>
<evidence type="ECO:0000313" key="11">
    <source>
        <dbReference type="EMBL" id="RKP52999.1"/>
    </source>
</evidence>
<evidence type="ECO:0000313" key="12">
    <source>
        <dbReference type="Proteomes" id="UP000282076"/>
    </source>
</evidence>
<evidence type="ECO:0000256" key="3">
    <source>
        <dbReference type="ARBA" id="ARBA00022692"/>
    </source>
</evidence>
<evidence type="ECO:0000256" key="9">
    <source>
        <dbReference type="SAM" id="Phobius"/>
    </source>
</evidence>